<organism evidence="4 5">
    <name type="scientific">Streptomyces anandii</name>
    <dbReference type="NCBI Taxonomy" id="285454"/>
    <lineage>
        <taxon>Bacteria</taxon>
        <taxon>Bacillati</taxon>
        <taxon>Actinomycetota</taxon>
        <taxon>Actinomycetes</taxon>
        <taxon>Kitasatosporales</taxon>
        <taxon>Streptomycetaceae</taxon>
        <taxon>Streptomyces</taxon>
    </lineage>
</organism>
<feature type="transmembrane region" description="Helical" evidence="2">
    <location>
        <begin position="159"/>
        <end position="184"/>
    </location>
</feature>
<protein>
    <submittedName>
        <fullName evidence="4">Peptidoglycan-binding protein</fullName>
    </submittedName>
</protein>
<dbReference type="SUPFAM" id="SSF47090">
    <property type="entry name" value="PGBD-like"/>
    <property type="match status" value="1"/>
</dbReference>
<dbReference type="EMBL" id="JBHYTS010000079">
    <property type="protein sequence ID" value="MFE1755193.1"/>
    <property type="molecule type" value="Genomic_DNA"/>
</dbReference>
<keyword evidence="2" id="KW-0812">Transmembrane</keyword>
<evidence type="ECO:0000256" key="2">
    <source>
        <dbReference type="SAM" id="Phobius"/>
    </source>
</evidence>
<feature type="region of interest" description="Disordered" evidence="1">
    <location>
        <begin position="1"/>
        <end position="24"/>
    </location>
</feature>
<dbReference type="RefSeq" id="WP_381843146.1">
    <property type="nucleotide sequence ID" value="NZ_JBHYTS010000079.1"/>
</dbReference>
<dbReference type="Proteomes" id="UP001599756">
    <property type="component" value="Unassembled WGS sequence"/>
</dbReference>
<keyword evidence="5" id="KW-1185">Reference proteome</keyword>
<dbReference type="Gene3D" id="1.10.101.10">
    <property type="entry name" value="PGBD-like superfamily/PGBD"/>
    <property type="match status" value="1"/>
</dbReference>
<gene>
    <name evidence="4" type="ORF">ACFW88_32455</name>
</gene>
<comment type="caution">
    <text evidence="4">The sequence shown here is derived from an EMBL/GenBank/DDBJ whole genome shotgun (WGS) entry which is preliminary data.</text>
</comment>
<evidence type="ECO:0000259" key="3">
    <source>
        <dbReference type="Pfam" id="PF01471"/>
    </source>
</evidence>
<sequence>MDEKPRGHVCPECGAPRDADNAPSCACGQRAADALRDTRTAEAAAAEDFDPLRIRPYVDIEGGGAGTGGTEVTQEVEDTDGAAAAGAAAGAGRPAAVPEPGSAAETTMPLPPSAGTATPARPNASDLSLFEPDEPGGSALQEETWGSDEEPAGRGRRPAALLAVSGAVVAVVTAAGFVTGLFAYKSPARDDAAPQEVRQSVPDGPTAGTASATPTTTGSPSAPSAPVSPTPSASASPSRSASPSPTDAPPTPSGSASAPAPRPTEPTRTAPSGRASATATPPPVLRLGDRGPEVTELQERLSQLHLYTGGADGVFDSGVENSVRTYQWARGITTDDLGVYGPATRAALESETSEP</sequence>
<keyword evidence="2" id="KW-0472">Membrane</keyword>
<dbReference type="Pfam" id="PF01471">
    <property type="entry name" value="PG_binding_1"/>
    <property type="match status" value="1"/>
</dbReference>
<dbReference type="InterPro" id="IPR036366">
    <property type="entry name" value="PGBDSf"/>
</dbReference>
<feature type="region of interest" description="Disordered" evidence="1">
    <location>
        <begin position="60"/>
        <end position="154"/>
    </location>
</feature>
<dbReference type="InterPro" id="IPR036365">
    <property type="entry name" value="PGBD-like_sf"/>
</dbReference>
<feature type="domain" description="Peptidoglycan binding-like" evidence="3">
    <location>
        <begin position="290"/>
        <end position="348"/>
    </location>
</feature>
<accession>A0ABW6HFD4</accession>
<proteinExistence type="predicted"/>
<dbReference type="InterPro" id="IPR002477">
    <property type="entry name" value="Peptidoglycan-bd-like"/>
</dbReference>
<name>A0ABW6HFD4_9ACTN</name>
<keyword evidence="2" id="KW-1133">Transmembrane helix</keyword>
<evidence type="ECO:0000256" key="1">
    <source>
        <dbReference type="SAM" id="MobiDB-lite"/>
    </source>
</evidence>
<feature type="compositionally biased region" description="Low complexity" evidence="1">
    <location>
        <begin position="81"/>
        <end position="96"/>
    </location>
</feature>
<evidence type="ECO:0000313" key="4">
    <source>
        <dbReference type="EMBL" id="MFE1755193.1"/>
    </source>
</evidence>
<feature type="region of interest" description="Disordered" evidence="1">
    <location>
        <begin position="188"/>
        <end position="292"/>
    </location>
</feature>
<evidence type="ECO:0000313" key="5">
    <source>
        <dbReference type="Proteomes" id="UP001599756"/>
    </source>
</evidence>
<feature type="compositionally biased region" description="Low complexity" evidence="1">
    <location>
        <begin position="202"/>
        <end position="245"/>
    </location>
</feature>
<reference evidence="4 5" key="1">
    <citation type="submission" date="2024-09" db="EMBL/GenBank/DDBJ databases">
        <title>The Natural Products Discovery Center: Release of the First 8490 Sequenced Strains for Exploring Actinobacteria Biosynthetic Diversity.</title>
        <authorList>
            <person name="Kalkreuter E."/>
            <person name="Kautsar S.A."/>
            <person name="Yang D."/>
            <person name="Bader C.D."/>
            <person name="Teijaro C.N."/>
            <person name="Fluegel L."/>
            <person name="Davis C.M."/>
            <person name="Simpson J.R."/>
            <person name="Lauterbach L."/>
            <person name="Steele A.D."/>
            <person name="Gui C."/>
            <person name="Meng S."/>
            <person name="Li G."/>
            <person name="Viehrig K."/>
            <person name="Ye F."/>
            <person name="Su P."/>
            <person name="Kiefer A.F."/>
            <person name="Nichols A."/>
            <person name="Cepeda A.J."/>
            <person name="Yan W."/>
            <person name="Fan B."/>
            <person name="Jiang Y."/>
            <person name="Adhikari A."/>
            <person name="Zheng C.-J."/>
            <person name="Schuster L."/>
            <person name="Cowan T.M."/>
            <person name="Smanski M.J."/>
            <person name="Chevrette M.G."/>
            <person name="De Carvalho L.P.S."/>
            <person name="Shen B."/>
        </authorList>
    </citation>
    <scope>NUCLEOTIDE SEQUENCE [LARGE SCALE GENOMIC DNA]</scope>
    <source>
        <strain evidence="4 5">NPDC059500</strain>
    </source>
</reference>